<evidence type="ECO:0000256" key="1">
    <source>
        <dbReference type="ARBA" id="ARBA00004613"/>
    </source>
</evidence>
<dbReference type="PANTHER" id="PTHR11437">
    <property type="entry name" value="RIBONUCLEASE"/>
    <property type="match status" value="1"/>
</dbReference>
<sequence length="172" mass="19727">MKIVMTSKISAQTREPAMKMMVGSVLLLLIVHWPACPAAASVEKTFEDFKREHVDSQPKWEDDPTSYCNYMMPCRNMTASRCKKINTFIHASLEEITAICESRRQRNGNLYCSNSSFTITKCSLTSLYRSTDCKYKGNKKQMRICVACRDERPVHYESPSKCKCLKAVQRGF</sequence>
<reference evidence="11" key="1">
    <citation type="submission" date="2025-08" db="UniProtKB">
        <authorList>
            <consortium name="Ensembl"/>
        </authorList>
    </citation>
    <scope>IDENTIFICATION</scope>
</reference>
<dbReference type="GO" id="GO:0016787">
    <property type="term" value="F:hydrolase activity"/>
    <property type="evidence" value="ECO:0007669"/>
    <property type="project" value="UniProtKB-KW"/>
</dbReference>
<evidence type="ECO:0000313" key="12">
    <source>
        <dbReference type="Proteomes" id="UP000694393"/>
    </source>
</evidence>
<dbReference type="Gene3D" id="3.10.130.10">
    <property type="entry name" value="Ribonuclease A-like domain"/>
    <property type="match status" value="1"/>
</dbReference>
<evidence type="ECO:0000256" key="3">
    <source>
        <dbReference type="ARBA" id="ARBA00022525"/>
    </source>
</evidence>
<evidence type="ECO:0000256" key="5">
    <source>
        <dbReference type="ARBA" id="ARBA00022759"/>
    </source>
</evidence>
<reference evidence="11" key="2">
    <citation type="submission" date="2025-09" db="UniProtKB">
        <authorList>
            <consortium name="Ensembl"/>
        </authorList>
    </citation>
    <scope>IDENTIFICATION</scope>
</reference>
<keyword evidence="12" id="KW-1185">Reference proteome</keyword>
<evidence type="ECO:0000256" key="8">
    <source>
        <dbReference type="RuleBase" id="RU000651"/>
    </source>
</evidence>
<keyword evidence="6 8" id="KW-0378">Hydrolase</keyword>
<dbReference type="SMART" id="SM00092">
    <property type="entry name" value="RNAse_Pc"/>
    <property type="match status" value="1"/>
</dbReference>
<comment type="similarity">
    <text evidence="2 8">Belongs to the pancreatic ribonuclease family.</text>
</comment>
<feature type="chain" id="PRO_5034512261" description="Ribonuclease A-domain domain-containing protein" evidence="9">
    <location>
        <begin position="41"/>
        <end position="172"/>
    </location>
</feature>
<evidence type="ECO:0000256" key="7">
    <source>
        <dbReference type="ARBA" id="ARBA00023157"/>
    </source>
</evidence>
<dbReference type="InterPro" id="IPR023412">
    <property type="entry name" value="RNaseA_domain"/>
</dbReference>
<dbReference type="AlphaFoldDB" id="A0A8C8RWQ7"/>
<dbReference type="GO" id="GO:0005576">
    <property type="term" value="C:extracellular region"/>
    <property type="evidence" value="ECO:0007669"/>
    <property type="project" value="UniProtKB-SubCell"/>
</dbReference>
<organism evidence="11 12">
    <name type="scientific">Pelusios castaneus</name>
    <name type="common">West African mud turtle</name>
    <dbReference type="NCBI Taxonomy" id="367368"/>
    <lineage>
        <taxon>Eukaryota</taxon>
        <taxon>Metazoa</taxon>
        <taxon>Chordata</taxon>
        <taxon>Craniata</taxon>
        <taxon>Vertebrata</taxon>
        <taxon>Euteleostomi</taxon>
        <taxon>Archelosauria</taxon>
        <taxon>Testudinata</taxon>
        <taxon>Testudines</taxon>
        <taxon>Pleurodira</taxon>
        <taxon>Pelomedusidae</taxon>
        <taxon>Pelusios</taxon>
    </lineage>
</organism>
<evidence type="ECO:0000313" key="11">
    <source>
        <dbReference type="Ensembl" id="ENSPCEP00000012050.1"/>
    </source>
</evidence>
<accession>A0A8C8RWQ7</accession>
<proteinExistence type="inferred from homology"/>
<dbReference type="GO" id="GO:0050830">
    <property type="term" value="P:defense response to Gram-positive bacterium"/>
    <property type="evidence" value="ECO:0007669"/>
    <property type="project" value="TreeGrafter"/>
</dbReference>
<feature type="domain" description="Ribonuclease A-domain" evidence="10">
    <location>
        <begin position="42"/>
        <end position="160"/>
    </location>
</feature>
<keyword evidence="9" id="KW-0732">Signal</keyword>
<dbReference type="PROSITE" id="PS00127">
    <property type="entry name" value="RNASE_PANCREATIC"/>
    <property type="match status" value="1"/>
</dbReference>
<dbReference type="PRINTS" id="PR00794">
    <property type="entry name" value="RIBONUCLEASE"/>
</dbReference>
<comment type="subcellular location">
    <subcellularLocation>
        <location evidence="1">Secreted</location>
    </subcellularLocation>
</comment>
<dbReference type="GO" id="GO:0004519">
    <property type="term" value="F:endonuclease activity"/>
    <property type="evidence" value="ECO:0007669"/>
    <property type="project" value="UniProtKB-KW"/>
</dbReference>
<feature type="signal peptide" evidence="9">
    <location>
        <begin position="1"/>
        <end position="40"/>
    </location>
</feature>
<dbReference type="Ensembl" id="ENSPCET00000012468.1">
    <property type="protein sequence ID" value="ENSPCEP00000012050.1"/>
    <property type="gene ID" value="ENSPCEG00000009593.1"/>
</dbReference>
<dbReference type="InterPro" id="IPR001427">
    <property type="entry name" value="RNaseA"/>
</dbReference>
<dbReference type="Proteomes" id="UP000694393">
    <property type="component" value="Unplaced"/>
</dbReference>
<dbReference type="InterPro" id="IPR023411">
    <property type="entry name" value="RNaseA_AS"/>
</dbReference>
<dbReference type="SUPFAM" id="SSF54076">
    <property type="entry name" value="RNase A-like"/>
    <property type="match status" value="1"/>
</dbReference>
<dbReference type="CDD" id="cd06265">
    <property type="entry name" value="RNase_A_canonical"/>
    <property type="match status" value="1"/>
</dbReference>
<name>A0A8C8RWQ7_9SAUR</name>
<evidence type="ECO:0000256" key="2">
    <source>
        <dbReference type="ARBA" id="ARBA00005600"/>
    </source>
</evidence>
<keyword evidence="3" id="KW-0964">Secreted</keyword>
<keyword evidence="7" id="KW-1015">Disulfide bond</keyword>
<evidence type="ECO:0000256" key="6">
    <source>
        <dbReference type="ARBA" id="ARBA00022801"/>
    </source>
</evidence>
<evidence type="ECO:0000256" key="9">
    <source>
        <dbReference type="SAM" id="SignalP"/>
    </source>
</evidence>
<keyword evidence="5 8" id="KW-0255">Endonuclease</keyword>
<keyword evidence="4 8" id="KW-0540">Nuclease</keyword>
<dbReference type="Pfam" id="PF00074">
    <property type="entry name" value="RnaseA"/>
    <property type="match status" value="1"/>
</dbReference>
<dbReference type="GO" id="GO:0004540">
    <property type="term" value="F:RNA nuclease activity"/>
    <property type="evidence" value="ECO:0007669"/>
    <property type="project" value="TreeGrafter"/>
</dbReference>
<protein>
    <recommendedName>
        <fullName evidence="10">Ribonuclease A-domain domain-containing protein</fullName>
    </recommendedName>
</protein>
<evidence type="ECO:0000259" key="10">
    <source>
        <dbReference type="SMART" id="SM00092"/>
    </source>
</evidence>
<dbReference type="InterPro" id="IPR036816">
    <property type="entry name" value="RNaseA-like_dom_sf"/>
</dbReference>
<dbReference type="PANTHER" id="PTHR11437:SF10">
    <property type="entry name" value="ANGIOGENIN-RELATED"/>
    <property type="match status" value="1"/>
</dbReference>
<evidence type="ECO:0000256" key="4">
    <source>
        <dbReference type="ARBA" id="ARBA00022722"/>
    </source>
</evidence>
<dbReference type="GO" id="GO:0003676">
    <property type="term" value="F:nucleic acid binding"/>
    <property type="evidence" value="ECO:0007669"/>
    <property type="project" value="InterPro"/>
</dbReference>